<dbReference type="Proteomes" id="UP001295444">
    <property type="component" value="Chromosome 05"/>
</dbReference>
<protein>
    <submittedName>
        <fullName evidence="2">Uncharacterized protein</fullName>
    </submittedName>
</protein>
<name>A0AAD1SA29_PELCU</name>
<reference evidence="2" key="1">
    <citation type="submission" date="2022-03" db="EMBL/GenBank/DDBJ databases">
        <authorList>
            <person name="Alioto T."/>
            <person name="Alioto T."/>
            <person name="Gomez Garrido J."/>
        </authorList>
    </citation>
    <scope>NUCLEOTIDE SEQUENCE</scope>
</reference>
<accession>A0AAD1SA29</accession>
<keyword evidence="3" id="KW-1185">Reference proteome</keyword>
<feature type="compositionally biased region" description="Polar residues" evidence="1">
    <location>
        <begin position="7"/>
        <end position="21"/>
    </location>
</feature>
<dbReference type="EMBL" id="OW240916">
    <property type="protein sequence ID" value="CAH2295798.1"/>
    <property type="molecule type" value="Genomic_DNA"/>
</dbReference>
<evidence type="ECO:0000313" key="2">
    <source>
        <dbReference type="EMBL" id="CAH2295798.1"/>
    </source>
</evidence>
<sequence length="149" mass="16721">MNRDSIYLQSLTMRPSVNCSQEPGIDGRSPCMKQDLENIDTEDPRPPPDHAPEWKVMQVKPHRTVHAPDEVLGGSTDTGLKTLLRSDGGPRTCSHPPHKTWTPEGREPKGRGLHEANKPDSKLPPKHSMQWSVAQHDTLHWNVECGKWG</sequence>
<feature type="compositionally biased region" description="Basic and acidic residues" evidence="1">
    <location>
        <begin position="104"/>
        <end position="123"/>
    </location>
</feature>
<feature type="region of interest" description="Disordered" evidence="1">
    <location>
        <begin position="85"/>
        <end position="128"/>
    </location>
</feature>
<organism evidence="2 3">
    <name type="scientific">Pelobates cultripes</name>
    <name type="common">Western spadefoot toad</name>
    <dbReference type="NCBI Taxonomy" id="61616"/>
    <lineage>
        <taxon>Eukaryota</taxon>
        <taxon>Metazoa</taxon>
        <taxon>Chordata</taxon>
        <taxon>Craniata</taxon>
        <taxon>Vertebrata</taxon>
        <taxon>Euteleostomi</taxon>
        <taxon>Amphibia</taxon>
        <taxon>Batrachia</taxon>
        <taxon>Anura</taxon>
        <taxon>Pelobatoidea</taxon>
        <taxon>Pelobatidae</taxon>
        <taxon>Pelobates</taxon>
    </lineage>
</organism>
<feature type="region of interest" description="Disordered" evidence="1">
    <location>
        <begin position="1"/>
        <end position="53"/>
    </location>
</feature>
<evidence type="ECO:0000256" key="1">
    <source>
        <dbReference type="SAM" id="MobiDB-lite"/>
    </source>
</evidence>
<proteinExistence type="predicted"/>
<gene>
    <name evidence="2" type="ORF">PECUL_23A025592</name>
</gene>
<evidence type="ECO:0000313" key="3">
    <source>
        <dbReference type="Proteomes" id="UP001295444"/>
    </source>
</evidence>
<dbReference type="AlphaFoldDB" id="A0AAD1SA29"/>
<feature type="compositionally biased region" description="Basic and acidic residues" evidence="1">
    <location>
        <begin position="42"/>
        <end position="53"/>
    </location>
</feature>